<comment type="caution">
    <text evidence="2">The sequence shown here is derived from an EMBL/GenBank/DDBJ whole genome shotgun (WGS) entry which is preliminary data.</text>
</comment>
<accession>A0A2T6B1E9</accession>
<dbReference type="GO" id="GO:0004383">
    <property type="term" value="F:guanylate cyclase activity"/>
    <property type="evidence" value="ECO:0007669"/>
    <property type="project" value="TreeGrafter"/>
</dbReference>
<name>A0A2T6B1E9_9RHOB</name>
<sequence>MHGLINRAIQCFLRDTYGHPLWSAVAQAAQPGLEGFEPMLLYEPGLTDRVIDAAARLLARPRDTVLEDLGIYLVSHPNVQGLRRLLRFGGATFVDFLQSLEELPGRARLAVPDIDLPTLELQDHSATEFTLICRSAIHGAGHVVVGLLRAMADDYGALCLVDHCGSGPEGERISITLAQAGFSAGRQFELARATPGVTR</sequence>
<keyword evidence="3" id="KW-1185">Reference proteome</keyword>
<dbReference type="RefSeq" id="WP_108128877.1">
    <property type="nucleotide sequence ID" value="NZ_QBKP01000006.1"/>
</dbReference>
<reference evidence="2 3" key="1">
    <citation type="submission" date="2018-04" db="EMBL/GenBank/DDBJ databases">
        <title>Genomic Encyclopedia of Archaeal and Bacterial Type Strains, Phase II (KMG-II): from individual species to whole genera.</title>
        <authorList>
            <person name="Goeker M."/>
        </authorList>
    </citation>
    <scope>NUCLEOTIDE SEQUENCE [LARGE SCALE GENOMIC DNA]</scope>
    <source>
        <strain evidence="2 3">DSM 21823</strain>
    </source>
</reference>
<protein>
    <submittedName>
        <fullName evidence="2">Heme-NO-binding protein</fullName>
    </submittedName>
</protein>
<organism evidence="2 3">
    <name type="scientific">Gemmobacter caeni</name>
    <dbReference type="NCBI Taxonomy" id="589035"/>
    <lineage>
        <taxon>Bacteria</taxon>
        <taxon>Pseudomonadati</taxon>
        <taxon>Pseudomonadota</taxon>
        <taxon>Alphaproteobacteria</taxon>
        <taxon>Rhodobacterales</taxon>
        <taxon>Paracoccaceae</taxon>
        <taxon>Gemmobacter</taxon>
    </lineage>
</organism>
<dbReference type="Pfam" id="PF07700">
    <property type="entry name" value="HNOB"/>
    <property type="match status" value="1"/>
</dbReference>
<proteinExistence type="predicted"/>
<dbReference type="SUPFAM" id="SSF111126">
    <property type="entry name" value="Ligand-binding domain in the NO signalling and Golgi transport"/>
    <property type="match status" value="1"/>
</dbReference>
<dbReference type="GO" id="GO:0020037">
    <property type="term" value="F:heme binding"/>
    <property type="evidence" value="ECO:0007669"/>
    <property type="project" value="InterPro"/>
</dbReference>
<dbReference type="EMBL" id="QBKP01000006">
    <property type="protein sequence ID" value="PTX49908.1"/>
    <property type="molecule type" value="Genomic_DNA"/>
</dbReference>
<evidence type="ECO:0000313" key="3">
    <source>
        <dbReference type="Proteomes" id="UP000244224"/>
    </source>
</evidence>
<feature type="domain" description="Heme NO-binding" evidence="1">
    <location>
        <begin position="2"/>
        <end position="155"/>
    </location>
</feature>
<gene>
    <name evidence="2" type="ORF">C8N34_10688</name>
</gene>
<dbReference type="PANTHER" id="PTHR45655">
    <property type="entry name" value="GUANYLATE CYCLASE SOLUBLE SUBUNIT BETA-2"/>
    <property type="match status" value="1"/>
</dbReference>
<dbReference type="GO" id="GO:0008074">
    <property type="term" value="C:guanylate cyclase complex, soluble"/>
    <property type="evidence" value="ECO:0007669"/>
    <property type="project" value="TreeGrafter"/>
</dbReference>
<dbReference type="InterPro" id="IPR011644">
    <property type="entry name" value="Heme_NO-bd"/>
</dbReference>
<dbReference type="PANTHER" id="PTHR45655:SF13">
    <property type="entry name" value="SOLUBLE GUANYLATE CYCLASE GCY-32-RELATED"/>
    <property type="match status" value="1"/>
</dbReference>
<dbReference type="InterPro" id="IPR024096">
    <property type="entry name" value="NO_sig/Golgi_transp_ligand-bd"/>
</dbReference>
<dbReference type="Proteomes" id="UP000244224">
    <property type="component" value="Unassembled WGS sequence"/>
</dbReference>
<dbReference type="GO" id="GO:0019934">
    <property type="term" value="P:cGMP-mediated signaling"/>
    <property type="evidence" value="ECO:0007669"/>
    <property type="project" value="TreeGrafter"/>
</dbReference>
<dbReference type="AlphaFoldDB" id="A0A2T6B1E9"/>
<dbReference type="Gene3D" id="3.90.1520.10">
    <property type="entry name" value="H-NOX domain"/>
    <property type="match status" value="1"/>
</dbReference>
<dbReference type="InterPro" id="IPR038158">
    <property type="entry name" value="H-NOX_domain_sf"/>
</dbReference>
<dbReference type="GO" id="GO:0070482">
    <property type="term" value="P:response to oxygen levels"/>
    <property type="evidence" value="ECO:0007669"/>
    <property type="project" value="TreeGrafter"/>
</dbReference>
<evidence type="ECO:0000259" key="1">
    <source>
        <dbReference type="Pfam" id="PF07700"/>
    </source>
</evidence>
<evidence type="ECO:0000313" key="2">
    <source>
        <dbReference type="EMBL" id="PTX49908.1"/>
    </source>
</evidence>
<dbReference type="OrthoDB" id="981203at2"/>